<proteinExistence type="predicted"/>
<organism evidence="2 3">
    <name type="scientific">Latilactobacillus graminis DSM 20719</name>
    <dbReference type="NCBI Taxonomy" id="1423752"/>
    <lineage>
        <taxon>Bacteria</taxon>
        <taxon>Bacillati</taxon>
        <taxon>Bacillota</taxon>
        <taxon>Bacilli</taxon>
        <taxon>Lactobacillales</taxon>
        <taxon>Lactobacillaceae</taxon>
        <taxon>Latilactobacillus</taxon>
    </lineage>
</organism>
<gene>
    <name evidence="2" type="ORF">FC90_GL000934</name>
</gene>
<keyword evidence="1" id="KW-0812">Transmembrane</keyword>
<feature type="transmembrane region" description="Helical" evidence="1">
    <location>
        <begin position="88"/>
        <end position="117"/>
    </location>
</feature>
<keyword evidence="1" id="KW-1133">Transmembrane helix</keyword>
<accession>A0AA89I0J1</accession>
<protein>
    <submittedName>
        <fullName evidence="2">Uncharacterized protein</fullName>
    </submittedName>
</protein>
<feature type="transmembrane region" description="Helical" evidence="1">
    <location>
        <begin position="45"/>
        <end position="67"/>
    </location>
</feature>
<reference evidence="2 3" key="1">
    <citation type="journal article" date="2015" name="Genome Announc.">
        <title>Expanding the biotechnology potential of lactobacilli through comparative genomics of 213 strains and associated genera.</title>
        <authorList>
            <person name="Sun Z."/>
            <person name="Harris H.M."/>
            <person name="McCann A."/>
            <person name="Guo C."/>
            <person name="Argimon S."/>
            <person name="Zhang W."/>
            <person name="Yang X."/>
            <person name="Jeffery I.B."/>
            <person name="Cooney J.C."/>
            <person name="Kagawa T.F."/>
            <person name="Liu W."/>
            <person name="Song Y."/>
            <person name="Salvetti E."/>
            <person name="Wrobel A."/>
            <person name="Rasinkangas P."/>
            <person name="Parkhill J."/>
            <person name="Rea M.C."/>
            <person name="O'Sullivan O."/>
            <person name="Ritari J."/>
            <person name="Douillard F.P."/>
            <person name="Paul Ross R."/>
            <person name="Yang R."/>
            <person name="Briner A.E."/>
            <person name="Felis G.E."/>
            <person name="de Vos W.M."/>
            <person name="Barrangou R."/>
            <person name="Klaenhammer T.R."/>
            <person name="Caufield P.W."/>
            <person name="Cui Y."/>
            <person name="Zhang H."/>
            <person name="O'Toole P.W."/>
        </authorList>
    </citation>
    <scope>NUCLEOTIDE SEQUENCE [LARGE SCALE GENOMIC DNA]</scope>
    <source>
        <strain evidence="2 3">DSM 20719</strain>
    </source>
</reference>
<dbReference type="AlphaFoldDB" id="A0AA89I0J1"/>
<name>A0AA89I0J1_9LACO</name>
<dbReference type="Proteomes" id="UP000050823">
    <property type="component" value="Unassembled WGS sequence"/>
</dbReference>
<dbReference type="EMBL" id="AYZB01000035">
    <property type="protein sequence ID" value="KRM22333.1"/>
    <property type="molecule type" value="Genomic_DNA"/>
</dbReference>
<evidence type="ECO:0000313" key="2">
    <source>
        <dbReference type="EMBL" id="KRM22333.1"/>
    </source>
</evidence>
<keyword evidence="1" id="KW-0472">Membrane</keyword>
<sequence length="182" mass="20979">MGHEVGRYQAPLEIHKNNSNYYFTGYGLASILSALLVTHTVTLNLFLMNLFKILLYLVGLILVVFWFNRKKKKWHRINLNTLNAPLPVIYLIPGIKAVIIVILGTAFNLIVSYFMLIDSSNVVTDDWRIFFAMPLYGAFMGLIGLFSIVPVKQLYRIRKIKYQGREITVPELEQIIKNLETQ</sequence>
<comment type="caution">
    <text evidence="2">The sequence shown here is derived from an EMBL/GenBank/DDBJ whole genome shotgun (WGS) entry which is preliminary data.</text>
</comment>
<feature type="transmembrane region" description="Helical" evidence="1">
    <location>
        <begin position="21"/>
        <end position="39"/>
    </location>
</feature>
<feature type="transmembrane region" description="Helical" evidence="1">
    <location>
        <begin position="129"/>
        <end position="151"/>
    </location>
</feature>
<evidence type="ECO:0000313" key="3">
    <source>
        <dbReference type="Proteomes" id="UP000050823"/>
    </source>
</evidence>
<evidence type="ECO:0000256" key="1">
    <source>
        <dbReference type="SAM" id="Phobius"/>
    </source>
</evidence>